<sequence length="31" mass="3650">MLRIRFVKALEYLKRGLDCRLCGLHDSTEGR</sequence>
<name>A0AAD6LQT9_9ROSI</name>
<dbReference type="AlphaFoldDB" id="A0AAD6LQT9"/>
<protein>
    <submittedName>
        <fullName evidence="1">Uncharacterized protein</fullName>
    </submittedName>
</protein>
<organism evidence="1 2">
    <name type="scientific">Populus alba x Populus x berolinensis</name>
    <dbReference type="NCBI Taxonomy" id="444605"/>
    <lineage>
        <taxon>Eukaryota</taxon>
        <taxon>Viridiplantae</taxon>
        <taxon>Streptophyta</taxon>
        <taxon>Embryophyta</taxon>
        <taxon>Tracheophyta</taxon>
        <taxon>Spermatophyta</taxon>
        <taxon>Magnoliopsida</taxon>
        <taxon>eudicotyledons</taxon>
        <taxon>Gunneridae</taxon>
        <taxon>Pentapetalae</taxon>
        <taxon>rosids</taxon>
        <taxon>fabids</taxon>
        <taxon>Malpighiales</taxon>
        <taxon>Salicaceae</taxon>
        <taxon>Saliceae</taxon>
        <taxon>Populus</taxon>
    </lineage>
</organism>
<comment type="caution">
    <text evidence="1">The sequence shown here is derived from an EMBL/GenBank/DDBJ whole genome shotgun (WGS) entry which is preliminary data.</text>
</comment>
<proteinExistence type="predicted"/>
<evidence type="ECO:0000313" key="1">
    <source>
        <dbReference type="EMBL" id="KAJ6971622.1"/>
    </source>
</evidence>
<gene>
    <name evidence="1" type="ORF">NC653_032214</name>
</gene>
<evidence type="ECO:0000313" key="2">
    <source>
        <dbReference type="Proteomes" id="UP001164929"/>
    </source>
</evidence>
<reference evidence="1" key="1">
    <citation type="journal article" date="2023" name="Mol. Ecol. Resour.">
        <title>Chromosome-level genome assembly of a triploid poplar Populus alba 'Berolinensis'.</title>
        <authorList>
            <person name="Chen S."/>
            <person name="Yu Y."/>
            <person name="Wang X."/>
            <person name="Wang S."/>
            <person name="Zhang T."/>
            <person name="Zhou Y."/>
            <person name="He R."/>
            <person name="Meng N."/>
            <person name="Wang Y."/>
            <person name="Liu W."/>
            <person name="Liu Z."/>
            <person name="Liu J."/>
            <person name="Guo Q."/>
            <person name="Huang H."/>
            <person name="Sederoff R.R."/>
            <person name="Wang G."/>
            <person name="Qu G."/>
            <person name="Chen S."/>
        </authorList>
    </citation>
    <scope>NUCLEOTIDE SEQUENCE</scope>
    <source>
        <strain evidence="1">SC-2020</strain>
    </source>
</reference>
<accession>A0AAD6LQT9</accession>
<dbReference type="EMBL" id="JAQIZT010000014">
    <property type="protein sequence ID" value="KAJ6971622.1"/>
    <property type="molecule type" value="Genomic_DNA"/>
</dbReference>
<keyword evidence="2" id="KW-1185">Reference proteome</keyword>
<dbReference type="Proteomes" id="UP001164929">
    <property type="component" value="Chromosome 14"/>
</dbReference>